<evidence type="ECO:0000313" key="2">
    <source>
        <dbReference type="EMBL" id="OQE13584.1"/>
    </source>
</evidence>
<name>A0A1V6SIR4_9EURO</name>
<evidence type="ECO:0000256" key="1">
    <source>
        <dbReference type="SAM" id="MobiDB-lite"/>
    </source>
</evidence>
<evidence type="ECO:0000313" key="3">
    <source>
        <dbReference type="Proteomes" id="UP000191285"/>
    </source>
</evidence>
<proteinExistence type="predicted"/>
<comment type="caution">
    <text evidence="2">The sequence shown here is derived from an EMBL/GenBank/DDBJ whole genome shotgun (WGS) entry which is preliminary data.</text>
</comment>
<gene>
    <name evidence="2" type="ORF">PENSTE_c053G07510</name>
</gene>
<dbReference type="AlphaFoldDB" id="A0A1V6SIR4"/>
<sequence length="137" mass="14761">MQAGTGRRGSRPEPLSESEIHHFSSYAKIPHGKSVGSEGPATFSSGDHAHLATENDGMQPRESESHIPQDRASRSGNSASYTGNFDNGTPGNSFRKFSTAGKCFLQPTQSNEQDTASQVQPVKCVPEEDDSILFSFD</sequence>
<feature type="compositionally biased region" description="Polar residues" evidence="1">
    <location>
        <begin position="106"/>
        <end position="120"/>
    </location>
</feature>
<feature type="compositionally biased region" description="Basic and acidic residues" evidence="1">
    <location>
        <begin position="47"/>
        <end position="73"/>
    </location>
</feature>
<organism evidence="2 3">
    <name type="scientific">Penicillium steckii</name>
    <dbReference type="NCBI Taxonomy" id="303698"/>
    <lineage>
        <taxon>Eukaryota</taxon>
        <taxon>Fungi</taxon>
        <taxon>Dikarya</taxon>
        <taxon>Ascomycota</taxon>
        <taxon>Pezizomycotina</taxon>
        <taxon>Eurotiomycetes</taxon>
        <taxon>Eurotiomycetidae</taxon>
        <taxon>Eurotiales</taxon>
        <taxon>Aspergillaceae</taxon>
        <taxon>Penicillium</taxon>
    </lineage>
</organism>
<accession>A0A1V6SIR4</accession>
<feature type="region of interest" description="Disordered" evidence="1">
    <location>
        <begin position="1"/>
        <end position="137"/>
    </location>
</feature>
<reference evidence="3" key="1">
    <citation type="journal article" date="2017" name="Nat. Microbiol.">
        <title>Global analysis of biosynthetic gene clusters reveals vast potential of secondary metabolite production in Penicillium species.</title>
        <authorList>
            <person name="Nielsen J.C."/>
            <person name="Grijseels S."/>
            <person name="Prigent S."/>
            <person name="Ji B."/>
            <person name="Dainat J."/>
            <person name="Nielsen K.F."/>
            <person name="Frisvad J.C."/>
            <person name="Workman M."/>
            <person name="Nielsen J."/>
        </authorList>
    </citation>
    <scope>NUCLEOTIDE SEQUENCE [LARGE SCALE GENOMIC DNA]</scope>
    <source>
        <strain evidence="3">IBT 24891</strain>
    </source>
</reference>
<protein>
    <submittedName>
        <fullName evidence="2">Uncharacterized protein</fullName>
    </submittedName>
</protein>
<keyword evidence="3" id="KW-1185">Reference proteome</keyword>
<dbReference type="Proteomes" id="UP000191285">
    <property type="component" value="Unassembled WGS sequence"/>
</dbReference>
<dbReference type="EMBL" id="MLKD01000053">
    <property type="protein sequence ID" value="OQE13584.1"/>
    <property type="molecule type" value="Genomic_DNA"/>
</dbReference>
<feature type="compositionally biased region" description="Polar residues" evidence="1">
    <location>
        <begin position="74"/>
        <end position="96"/>
    </location>
</feature>